<evidence type="ECO:0000256" key="5">
    <source>
        <dbReference type="ARBA" id="ARBA00023136"/>
    </source>
</evidence>
<dbReference type="GO" id="GO:0005886">
    <property type="term" value="C:plasma membrane"/>
    <property type="evidence" value="ECO:0007669"/>
    <property type="project" value="UniProtKB-SubCell"/>
</dbReference>
<protein>
    <submittedName>
        <fullName evidence="7">O-antigen/teichoic acid export membrane protein</fullName>
    </submittedName>
</protein>
<evidence type="ECO:0000256" key="2">
    <source>
        <dbReference type="ARBA" id="ARBA00022475"/>
    </source>
</evidence>
<comment type="caution">
    <text evidence="7">The sequence shown here is derived from an EMBL/GenBank/DDBJ whole genome shotgun (WGS) entry which is preliminary data.</text>
</comment>
<comment type="subcellular location">
    <subcellularLocation>
        <location evidence="1">Cell membrane</location>
        <topology evidence="1">Multi-pass membrane protein</topology>
    </subcellularLocation>
</comment>
<keyword evidence="8" id="KW-1185">Reference proteome</keyword>
<evidence type="ECO:0000256" key="3">
    <source>
        <dbReference type="ARBA" id="ARBA00022692"/>
    </source>
</evidence>
<reference evidence="7 8" key="1">
    <citation type="submission" date="2018-03" db="EMBL/GenBank/DDBJ databases">
        <title>Genomic Encyclopedia of Archaeal and Bacterial Type Strains, Phase II (KMG-II): from individual species to whole genera.</title>
        <authorList>
            <person name="Goeker M."/>
        </authorList>
    </citation>
    <scope>NUCLEOTIDE SEQUENCE [LARGE SCALE GENOMIC DNA]</scope>
    <source>
        <strain evidence="7 8">DSM 100346</strain>
    </source>
</reference>
<dbReference type="AlphaFoldDB" id="A0A316ASG3"/>
<accession>A0A316ASG3</accession>
<feature type="transmembrane region" description="Helical" evidence="6">
    <location>
        <begin position="49"/>
        <end position="68"/>
    </location>
</feature>
<feature type="transmembrane region" description="Helical" evidence="6">
    <location>
        <begin position="121"/>
        <end position="137"/>
    </location>
</feature>
<evidence type="ECO:0000256" key="1">
    <source>
        <dbReference type="ARBA" id="ARBA00004651"/>
    </source>
</evidence>
<evidence type="ECO:0000313" key="7">
    <source>
        <dbReference type="EMBL" id="PWJ60625.1"/>
    </source>
</evidence>
<gene>
    <name evidence="7" type="ORF">CLV98_101810</name>
</gene>
<feature type="transmembrane region" description="Helical" evidence="6">
    <location>
        <begin position="371"/>
        <end position="390"/>
    </location>
</feature>
<proteinExistence type="predicted"/>
<dbReference type="PANTHER" id="PTHR30250:SF11">
    <property type="entry name" value="O-ANTIGEN TRANSPORTER-RELATED"/>
    <property type="match status" value="1"/>
</dbReference>
<feature type="transmembrane region" description="Helical" evidence="6">
    <location>
        <begin position="12"/>
        <end position="29"/>
    </location>
</feature>
<keyword evidence="2" id="KW-1003">Cell membrane</keyword>
<dbReference type="Proteomes" id="UP000245880">
    <property type="component" value="Unassembled WGS sequence"/>
</dbReference>
<dbReference type="PANTHER" id="PTHR30250">
    <property type="entry name" value="PST FAMILY PREDICTED COLANIC ACID TRANSPORTER"/>
    <property type="match status" value="1"/>
</dbReference>
<feature type="transmembrane region" description="Helical" evidence="6">
    <location>
        <begin position="255"/>
        <end position="272"/>
    </location>
</feature>
<feature type="transmembrane region" description="Helical" evidence="6">
    <location>
        <begin position="80"/>
        <end position="101"/>
    </location>
</feature>
<feature type="transmembrane region" description="Helical" evidence="6">
    <location>
        <begin position="455"/>
        <end position="480"/>
    </location>
</feature>
<evidence type="ECO:0000256" key="6">
    <source>
        <dbReference type="SAM" id="Phobius"/>
    </source>
</evidence>
<keyword evidence="4 6" id="KW-1133">Transmembrane helix</keyword>
<name>A0A316ASG3_9BACT</name>
<dbReference type="EMBL" id="QGDT01000001">
    <property type="protein sequence ID" value="PWJ60625.1"/>
    <property type="molecule type" value="Genomic_DNA"/>
</dbReference>
<feature type="transmembrane region" description="Helical" evidence="6">
    <location>
        <begin position="309"/>
        <end position="330"/>
    </location>
</feature>
<feature type="transmembrane region" description="Helical" evidence="6">
    <location>
        <begin position="342"/>
        <end position="364"/>
    </location>
</feature>
<feature type="transmembrane region" description="Helical" evidence="6">
    <location>
        <begin position="181"/>
        <end position="202"/>
    </location>
</feature>
<feature type="transmembrane region" description="Helical" evidence="6">
    <location>
        <begin position="432"/>
        <end position="449"/>
    </location>
</feature>
<feature type="transmembrane region" description="Helical" evidence="6">
    <location>
        <begin position="223"/>
        <end position="243"/>
    </location>
</feature>
<feature type="transmembrane region" description="Helical" evidence="6">
    <location>
        <begin position="396"/>
        <end position="420"/>
    </location>
</feature>
<organism evidence="7 8">
    <name type="scientific">Dyadobacter jejuensis</name>
    <dbReference type="NCBI Taxonomy" id="1082580"/>
    <lineage>
        <taxon>Bacteria</taxon>
        <taxon>Pseudomonadati</taxon>
        <taxon>Bacteroidota</taxon>
        <taxon>Cytophagia</taxon>
        <taxon>Cytophagales</taxon>
        <taxon>Spirosomataceae</taxon>
        <taxon>Dyadobacter</taxon>
    </lineage>
</organism>
<evidence type="ECO:0000256" key="4">
    <source>
        <dbReference type="ARBA" id="ARBA00022989"/>
    </source>
</evidence>
<feature type="transmembrane region" description="Helical" evidence="6">
    <location>
        <begin position="157"/>
        <end position="175"/>
    </location>
</feature>
<sequence>MGIVVRQSLKAGLGSYIGVGVGIINQMYISTKYLSVEQLALSRLLFENSLVFSAFAHLGTPFIADKFFGLFRNDEEEHHGILPFLLFLPFIGSILFAGIYLACSDAIQGYYAERSPMILKYHVLVIPITIFWIYISVLESYCRNNARIAVPGFIREVYLRLANMLLILIFGLGWLSFDTLMYLMVASYGVAVIFLCIYLKHLGKWYWRFPNRTILNGKLIKQILGYGSFTLLGGLGVNMMLFIDRSMLAGERGLISTGIFIIATYMAGVIEIPRKAIAQISIPLLSDALLRGDLQQVRTMNRKSALNQLIAGGLFFLLIWSCIDEIFFLIPKGDTYGEGKYVVLFIALVKVFDIGTGLNTEIILYSKYFRFATLFILAAAVLGFSLNLWLIPLYGFTGAAIATALTTLVYSVTRMTFVWLKFRVLPFSYKTLQVMVVLMALYGLTWLAPHYEKNVVNTLLSIVMKSALLVLIFASLTIWLRISEEINELVRVGKAKVFGGRK</sequence>
<evidence type="ECO:0000313" key="8">
    <source>
        <dbReference type="Proteomes" id="UP000245880"/>
    </source>
</evidence>
<dbReference type="InterPro" id="IPR050833">
    <property type="entry name" value="Poly_Biosynth_Transport"/>
</dbReference>
<keyword evidence="3 6" id="KW-0812">Transmembrane</keyword>
<keyword evidence="5 6" id="KW-0472">Membrane</keyword>